<dbReference type="Proteomes" id="UP000887013">
    <property type="component" value="Unassembled WGS sequence"/>
</dbReference>
<dbReference type="EMBL" id="BMAW01026082">
    <property type="protein sequence ID" value="GFT95454.1"/>
    <property type="molecule type" value="Genomic_DNA"/>
</dbReference>
<name>A0A8X6PXR5_NEPPI</name>
<sequence length="90" mass="9653">MNSGDAQRKGIGLGARLHDSDTSYPEEPVYRHLKTKCTLRGRKESPHVARPVAVVKPIVSRPPDCAADGAHDTGPSPSREGQMLPVRKGG</sequence>
<proteinExistence type="predicted"/>
<evidence type="ECO:0000256" key="1">
    <source>
        <dbReference type="SAM" id="MobiDB-lite"/>
    </source>
</evidence>
<evidence type="ECO:0000313" key="2">
    <source>
        <dbReference type="EMBL" id="GFT95454.1"/>
    </source>
</evidence>
<protein>
    <submittedName>
        <fullName evidence="2">Uncharacterized protein</fullName>
    </submittedName>
</protein>
<comment type="caution">
    <text evidence="2">The sequence shown here is derived from an EMBL/GenBank/DDBJ whole genome shotgun (WGS) entry which is preliminary data.</text>
</comment>
<dbReference type="AlphaFoldDB" id="A0A8X6PXR5"/>
<organism evidence="2 3">
    <name type="scientific">Nephila pilipes</name>
    <name type="common">Giant wood spider</name>
    <name type="synonym">Nephila maculata</name>
    <dbReference type="NCBI Taxonomy" id="299642"/>
    <lineage>
        <taxon>Eukaryota</taxon>
        <taxon>Metazoa</taxon>
        <taxon>Ecdysozoa</taxon>
        <taxon>Arthropoda</taxon>
        <taxon>Chelicerata</taxon>
        <taxon>Arachnida</taxon>
        <taxon>Araneae</taxon>
        <taxon>Araneomorphae</taxon>
        <taxon>Entelegynae</taxon>
        <taxon>Araneoidea</taxon>
        <taxon>Nephilidae</taxon>
        <taxon>Nephila</taxon>
    </lineage>
</organism>
<gene>
    <name evidence="2" type="ORF">NPIL_484411</name>
</gene>
<accession>A0A8X6PXR5</accession>
<evidence type="ECO:0000313" key="3">
    <source>
        <dbReference type="Proteomes" id="UP000887013"/>
    </source>
</evidence>
<keyword evidence="3" id="KW-1185">Reference proteome</keyword>
<feature type="region of interest" description="Disordered" evidence="1">
    <location>
        <begin position="1"/>
        <end position="27"/>
    </location>
</feature>
<reference evidence="2" key="1">
    <citation type="submission" date="2020-08" db="EMBL/GenBank/DDBJ databases">
        <title>Multicomponent nature underlies the extraordinary mechanical properties of spider dragline silk.</title>
        <authorList>
            <person name="Kono N."/>
            <person name="Nakamura H."/>
            <person name="Mori M."/>
            <person name="Yoshida Y."/>
            <person name="Ohtoshi R."/>
            <person name="Malay A.D."/>
            <person name="Moran D.A.P."/>
            <person name="Tomita M."/>
            <person name="Numata K."/>
            <person name="Arakawa K."/>
        </authorList>
    </citation>
    <scope>NUCLEOTIDE SEQUENCE</scope>
</reference>
<feature type="region of interest" description="Disordered" evidence="1">
    <location>
        <begin position="60"/>
        <end position="90"/>
    </location>
</feature>